<dbReference type="InParanoid" id="A0A263DC25"/>
<reference evidence="2 3" key="1">
    <citation type="submission" date="2017-07" db="EMBL/GenBank/DDBJ databases">
        <title>Amycolatopsis antarcticus sp. nov., isolated from the surface of an Antarcticus brown macroalga.</title>
        <authorList>
            <person name="Wang J."/>
            <person name="Leiva S."/>
            <person name="Huang J."/>
            <person name="Huang Y."/>
        </authorList>
    </citation>
    <scope>NUCLEOTIDE SEQUENCE [LARGE SCALE GENOMIC DNA]</scope>
    <source>
        <strain evidence="2 3">AU-G6</strain>
    </source>
</reference>
<dbReference type="AlphaFoldDB" id="A0A263DC25"/>
<organism evidence="2 3">
    <name type="scientific">Amycolatopsis antarctica</name>
    <dbReference type="NCBI Taxonomy" id="1854586"/>
    <lineage>
        <taxon>Bacteria</taxon>
        <taxon>Bacillati</taxon>
        <taxon>Actinomycetota</taxon>
        <taxon>Actinomycetes</taxon>
        <taxon>Pseudonocardiales</taxon>
        <taxon>Pseudonocardiaceae</taxon>
        <taxon>Amycolatopsis</taxon>
    </lineage>
</organism>
<gene>
    <name evidence="2" type="ORF">CFN78_01685</name>
</gene>
<name>A0A263DC25_9PSEU</name>
<dbReference type="RefSeq" id="WP_094860725.1">
    <property type="nucleotide sequence ID" value="NZ_NKYE01000001.1"/>
</dbReference>
<dbReference type="Proteomes" id="UP000242444">
    <property type="component" value="Unassembled WGS sequence"/>
</dbReference>
<sequence length="178" mass="19141">MNKGPGKRRTKRQRARRRARRARSGTGRPRTRPSGRLESLPGGWQALFAVTVIAATIGIRIHVTLDDADWAFVQYTPWPWFLPLGLVPAVLLFARPWTPRGSRARSICVAGITVGCVATFIALPTDGFDYGVPGSFTGVGVGIGAGTLLGSAARRARRRGLFDRPGLPDWLGRPAGGA</sequence>
<proteinExistence type="predicted"/>
<evidence type="ECO:0000313" key="2">
    <source>
        <dbReference type="EMBL" id="OZM74945.1"/>
    </source>
</evidence>
<evidence type="ECO:0000313" key="3">
    <source>
        <dbReference type="Proteomes" id="UP000242444"/>
    </source>
</evidence>
<protein>
    <submittedName>
        <fullName evidence="2">Uncharacterized protein</fullName>
    </submittedName>
</protein>
<feature type="region of interest" description="Disordered" evidence="1">
    <location>
        <begin position="1"/>
        <end position="38"/>
    </location>
</feature>
<keyword evidence="3" id="KW-1185">Reference proteome</keyword>
<evidence type="ECO:0000256" key="1">
    <source>
        <dbReference type="SAM" id="MobiDB-lite"/>
    </source>
</evidence>
<feature type="compositionally biased region" description="Basic residues" evidence="1">
    <location>
        <begin position="1"/>
        <end position="33"/>
    </location>
</feature>
<comment type="caution">
    <text evidence="2">The sequence shown here is derived from an EMBL/GenBank/DDBJ whole genome shotgun (WGS) entry which is preliminary data.</text>
</comment>
<accession>A0A263DC25</accession>
<dbReference type="EMBL" id="NKYE01000001">
    <property type="protein sequence ID" value="OZM74945.1"/>
    <property type="molecule type" value="Genomic_DNA"/>
</dbReference>